<comment type="similarity">
    <text evidence="3 7 9">Belongs to the elongation factor P family.</text>
</comment>
<dbReference type="InterPro" id="IPR013852">
    <property type="entry name" value="Transl_elong_P/YeiP_CS"/>
</dbReference>
<dbReference type="SUPFAM" id="SSF50249">
    <property type="entry name" value="Nucleic acid-binding proteins"/>
    <property type="match status" value="2"/>
</dbReference>
<sequence>MLPVNDLRKGDAIILDGETYLVVDAHFHRAQQRKANVKTKLKNMLKGNMIEKTFSSTESVEEADLSYKKAQYLYEEGDSYVFMILDNYEQVHVSADILGESKYYLLDSCEVDLQYINDEVTAVRFPIHVILEVTYTEPGFKGDTTGTTLKPAKLETGIEVNVPLFINIGDKIKVDTRDDSYVERVNK</sequence>
<evidence type="ECO:0000256" key="7">
    <source>
        <dbReference type="HAMAP-Rule" id="MF_00141"/>
    </source>
</evidence>
<reference evidence="13" key="1">
    <citation type="submission" date="2015-04" db="EMBL/GenBank/DDBJ databases">
        <authorList>
            <person name="Mushtaq Mamoona"/>
        </authorList>
    </citation>
    <scope>NUCLEOTIDE SEQUENCE [LARGE SCALE GENOMIC DNA]</scope>
    <source>
        <strain evidence="13">AN4859/03</strain>
    </source>
</reference>
<dbReference type="SMART" id="SM01185">
    <property type="entry name" value="EFP"/>
    <property type="match status" value="1"/>
</dbReference>
<dbReference type="Pfam" id="PF09285">
    <property type="entry name" value="Elong-fact-P_C"/>
    <property type="match status" value="1"/>
</dbReference>
<dbReference type="PANTHER" id="PTHR30053">
    <property type="entry name" value="ELONGATION FACTOR P"/>
    <property type="match status" value="1"/>
</dbReference>
<dbReference type="InterPro" id="IPR014722">
    <property type="entry name" value="Rib_uL2_dom2"/>
</dbReference>
<evidence type="ECO:0000256" key="4">
    <source>
        <dbReference type="ARBA" id="ARBA00022490"/>
    </source>
</evidence>
<accession>A0A0G4K3X7</accession>
<evidence type="ECO:0000256" key="6">
    <source>
        <dbReference type="ARBA" id="ARBA00022917"/>
    </source>
</evidence>
<dbReference type="Gene3D" id="2.40.50.140">
    <property type="entry name" value="Nucleic acid-binding proteins"/>
    <property type="match status" value="2"/>
</dbReference>
<dbReference type="PROSITE" id="PS01275">
    <property type="entry name" value="EFP"/>
    <property type="match status" value="1"/>
</dbReference>
<dbReference type="CDD" id="cd04470">
    <property type="entry name" value="S1_EF-P_repeat_1"/>
    <property type="match status" value="1"/>
</dbReference>
<dbReference type="InterPro" id="IPR020599">
    <property type="entry name" value="Transl_elong_fac_P/YeiP"/>
</dbReference>
<dbReference type="Pfam" id="PF01132">
    <property type="entry name" value="EFP"/>
    <property type="match status" value="1"/>
</dbReference>
<dbReference type="RefSeq" id="WP_048593436.1">
    <property type="nucleotide sequence ID" value="NZ_CVLB01000001.1"/>
</dbReference>
<dbReference type="GO" id="GO:0003746">
    <property type="term" value="F:translation elongation factor activity"/>
    <property type="evidence" value="ECO:0007669"/>
    <property type="project" value="UniProtKB-UniRule"/>
</dbReference>
<comment type="pathway">
    <text evidence="2 7">Protein biosynthesis; polypeptide chain elongation.</text>
</comment>
<evidence type="ECO:0000256" key="5">
    <source>
        <dbReference type="ARBA" id="ARBA00022768"/>
    </source>
</evidence>
<name>A0A0G4K3X7_9SPIR</name>
<dbReference type="Pfam" id="PF08207">
    <property type="entry name" value="EFP_N"/>
    <property type="match status" value="1"/>
</dbReference>
<dbReference type="NCBIfam" id="TIGR00038">
    <property type="entry name" value="efp"/>
    <property type="match status" value="1"/>
</dbReference>
<dbReference type="PANTHER" id="PTHR30053:SF12">
    <property type="entry name" value="ELONGATION FACTOR P (EF-P) FAMILY PROTEIN"/>
    <property type="match status" value="1"/>
</dbReference>
<keyword evidence="4 7" id="KW-0963">Cytoplasm</keyword>
<organism evidence="12 13">
    <name type="scientific">Brachyspira suanatina</name>
    <dbReference type="NCBI Taxonomy" id="381802"/>
    <lineage>
        <taxon>Bacteria</taxon>
        <taxon>Pseudomonadati</taxon>
        <taxon>Spirochaetota</taxon>
        <taxon>Spirochaetia</taxon>
        <taxon>Brachyspirales</taxon>
        <taxon>Brachyspiraceae</taxon>
        <taxon>Brachyspira</taxon>
    </lineage>
</organism>
<evidence type="ECO:0000256" key="3">
    <source>
        <dbReference type="ARBA" id="ARBA00009479"/>
    </source>
</evidence>
<dbReference type="FunFam" id="2.40.50.140:FF:000004">
    <property type="entry name" value="Elongation factor P"/>
    <property type="match status" value="1"/>
</dbReference>
<comment type="subcellular location">
    <subcellularLocation>
        <location evidence="1 7">Cytoplasm</location>
    </subcellularLocation>
</comment>
<feature type="domain" description="Elongation factor P C-terminal" evidence="10">
    <location>
        <begin position="129"/>
        <end position="184"/>
    </location>
</feature>
<gene>
    <name evidence="7 12" type="primary">efp</name>
    <name evidence="12" type="ORF">BRSU_0288</name>
</gene>
<dbReference type="NCBIfam" id="NF001810">
    <property type="entry name" value="PRK00529.1"/>
    <property type="match status" value="1"/>
</dbReference>
<dbReference type="UniPathway" id="UPA00345"/>
<dbReference type="GO" id="GO:0005829">
    <property type="term" value="C:cytosol"/>
    <property type="evidence" value="ECO:0007669"/>
    <property type="project" value="UniProtKB-ARBA"/>
</dbReference>
<comment type="function">
    <text evidence="7">Involved in peptide bond synthesis. Stimulates efficient translation and peptide-bond synthesis on native or reconstituted 70S ribosomes in vitro. Probably functions indirectly by altering the affinity of the ribosome for aminoacyl-tRNA, thus increasing their reactivity as acceptors for peptidyl transferase.</text>
</comment>
<evidence type="ECO:0000259" key="11">
    <source>
        <dbReference type="SMART" id="SM01185"/>
    </source>
</evidence>
<evidence type="ECO:0000256" key="9">
    <source>
        <dbReference type="RuleBase" id="RU004389"/>
    </source>
</evidence>
<dbReference type="Gene3D" id="2.30.30.30">
    <property type="match status" value="1"/>
</dbReference>
<evidence type="ECO:0000256" key="2">
    <source>
        <dbReference type="ARBA" id="ARBA00004815"/>
    </source>
</evidence>
<dbReference type="PIRSF" id="PIRSF005901">
    <property type="entry name" value="EF-P"/>
    <property type="match status" value="1"/>
</dbReference>
<evidence type="ECO:0000313" key="13">
    <source>
        <dbReference type="Proteomes" id="UP000043763"/>
    </source>
</evidence>
<dbReference type="InterPro" id="IPR008991">
    <property type="entry name" value="Translation_prot_SH3-like_sf"/>
</dbReference>
<protein>
    <recommendedName>
        <fullName evidence="7 8">Elongation factor P</fullName>
        <shortName evidence="7">EF-P</shortName>
    </recommendedName>
</protein>
<proteinExistence type="inferred from homology"/>
<dbReference type="Proteomes" id="UP000043763">
    <property type="component" value="Unassembled WGS sequence"/>
</dbReference>
<feature type="domain" description="Translation elongation factor P/YeiP central" evidence="11">
    <location>
        <begin position="67"/>
        <end position="121"/>
    </location>
</feature>
<keyword evidence="5 7" id="KW-0251">Elongation factor</keyword>
<dbReference type="CDD" id="cd05794">
    <property type="entry name" value="S1_EF-P_repeat_2"/>
    <property type="match status" value="1"/>
</dbReference>
<dbReference type="FunFam" id="2.30.30.30:FF:000003">
    <property type="entry name" value="Elongation factor P"/>
    <property type="match status" value="1"/>
</dbReference>
<keyword evidence="6 7" id="KW-0648">Protein biosynthesis</keyword>
<dbReference type="GO" id="GO:0043043">
    <property type="term" value="P:peptide biosynthetic process"/>
    <property type="evidence" value="ECO:0007669"/>
    <property type="project" value="InterPro"/>
</dbReference>
<dbReference type="EMBL" id="CVLB01000001">
    <property type="protein sequence ID" value="CRF31657.1"/>
    <property type="molecule type" value="Genomic_DNA"/>
</dbReference>
<dbReference type="HAMAP" id="MF_00141">
    <property type="entry name" value="EF_P"/>
    <property type="match status" value="1"/>
</dbReference>
<evidence type="ECO:0000313" key="12">
    <source>
        <dbReference type="EMBL" id="CRF31657.1"/>
    </source>
</evidence>
<dbReference type="SUPFAM" id="SSF50104">
    <property type="entry name" value="Translation proteins SH3-like domain"/>
    <property type="match status" value="1"/>
</dbReference>
<dbReference type="AlphaFoldDB" id="A0A0G4K3X7"/>
<dbReference type="InterPro" id="IPR011768">
    <property type="entry name" value="Transl_elongation_fac_P"/>
</dbReference>
<keyword evidence="13" id="KW-1185">Reference proteome</keyword>
<evidence type="ECO:0000256" key="1">
    <source>
        <dbReference type="ARBA" id="ARBA00004496"/>
    </source>
</evidence>
<evidence type="ECO:0000259" key="10">
    <source>
        <dbReference type="SMART" id="SM00841"/>
    </source>
</evidence>
<dbReference type="InterPro" id="IPR015365">
    <property type="entry name" value="Elong-fact-P_C"/>
</dbReference>
<evidence type="ECO:0000256" key="8">
    <source>
        <dbReference type="NCBIfam" id="TIGR00038"/>
    </source>
</evidence>
<dbReference type="InterPro" id="IPR012340">
    <property type="entry name" value="NA-bd_OB-fold"/>
</dbReference>
<dbReference type="OrthoDB" id="9801844at2"/>
<dbReference type="SMART" id="SM00841">
    <property type="entry name" value="Elong-fact-P_C"/>
    <property type="match status" value="1"/>
</dbReference>
<dbReference type="InterPro" id="IPR013185">
    <property type="entry name" value="Transl_elong_KOW-like"/>
</dbReference>
<dbReference type="InterPro" id="IPR001059">
    <property type="entry name" value="Transl_elong_P/YeiP_cen"/>
</dbReference>